<keyword evidence="2" id="KW-1185">Reference proteome</keyword>
<organism evidence="1 2">
    <name type="scientific">Adhaeribacter arboris</name>
    <dbReference type="NCBI Taxonomy" id="2072846"/>
    <lineage>
        <taxon>Bacteria</taxon>
        <taxon>Pseudomonadati</taxon>
        <taxon>Bacteroidota</taxon>
        <taxon>Cytophagia</taxon>
        <taxon>Cytophagales</taxon>
        <taxon>Hymenobacteraceae</taxon>
        <taxon>Adhaeribacter</taxon>
    </lineage>
</organism>
<dbReference type="RefSeq" id="WP_106932263.1">
    <property type="nucleotide sequence ID" value="NZ_PYFT01000001.1"/>
</dbReference>
<evidence type="ECO:0000313" key="2">
    <source>
        <dbReference type="Proteomes" id="UP000240357"/>
    </source>
</evidence>
<sequence>MGGKFDVSGLDLRLVETNDILKNGLEFKFADTGLNINTEQLTQAQQETIAIQQANTAIYARMEEY</sequence>
<accession>A0A2T2YKT9</accession>
<evidence type="ECO:0000313" key="1">
    <source>
        <dbReference type="EMBL" id="PSR56085.1"/>
    </source>
</evidence>
<comment type="caution">
    <text evidence="1">The sequence shown here is derived from an EMBL/GenBank/DDBJ whole genome shotgun (WGS) entry which is preliminary data.</text>
</comment>
<reference evidence="1 2" key="1">
    <citation type="submission" date="2018-03" db="EMBL/GenBank/DDBJ databases">
        <title>Adhaeribacter sp. HMF7605 Genome sequencing and assembly.</title>
        <authorList>
            <person name="Kang H."/>
            <person name="Kang J."/>
            <person name="Cha I."/>
            <person name="Kim H."/>
            <person name="Joh K."/>
        </authorList>
    </citation>
    <scope>NUCLEOTIDE SEQUENCE [LARGE SCALE GENOMIC DNA]</scope>
    <source>
        <strain evidence="1 2">HMF7605</strain>
    </source>
</reference>
<dbReference type="EMBL" id="PYFT01000001">
    <property type="protein sequence ID" value="PSR56085.1"/>
    <property type="molecule type" value="Genomic_DNA"/>
</dbReference>
<gene>
    <name evidence="1" type="ORF">AHMF7605_22565</name>
</gene>
<name>A0A2T2YKT9_9BACT</name>
<dbReference type="Proteomes" id="UP000240357">
    <property type="component" value="Unassembled WGS sequence"/>
</dbReference>
<proteinExistence type="predicted"/>
<dbReference type="AlphaFoldDB" id="A0A2T2YKT9"/>
<protein>
    <submittedName>
        <fullName evidence="1">Uncharacterized protein</fullName>
    </submittedName>
</protein>